<dbReference type="InterPro" id="IPR024674">
    <property type="entry name" value="HpaB/PvcC/4-BUDH_N"/>
</dbReference>
<evidence type="ECO:0000313" key="7">
    <source>
        <dbReference type="EMBL" id="KIL42801.1"/>
    </source>
</evidence>
<organism evidence="7 8">
    <name type="scientific">Jeotgalibacillus alimentarius</name>
    <dbReference type="NCBI Taxonomy" id="135826"/>
    <lineage>
        <taxon>Bacteria</taxon>
        <taxon>Bacillati</taxon>
        <taxon>Bacillota</taxon>
        <taxon>Bacilli</taxon>
        <taxon>Bacillales</taxon>
        <taxon>Caryophanaceae</taxon>
        <taxon>Jeotgalibacillus</taxon>
    </lineage>
</organism>
<feature type="domain" description="HpaB/PvcC/4-BUDH N-terminal" evidence="6">
    <location>
        <begin position="5"/>
        <end position="270"/>
    </location>
</feature>
<dbReference type="InterPro" id="IPR024719">
    <property type="entry name" value="HpaB/PvcC/4-BUDH_C"/>
</dbReference>
<evidence type="ECO:0000256" key="3">
    <source>
        <dbReference type="ARBA" id="ARBA00023002"/>
    </source>
</evidence>
<dbReference type="NCBIfam" id="TIGR02309">
    <property type="entry name" value="HpaB-1"/>
    <property type="match status" value="1"/>
</dbReference>
<dbReference type="GO" id="GO:0016627">
    <property type="term" value="F:oxidoreductase activity, acting on the CH-CH group of donors"/>
    <property type="evidence" value="ECO:0007669"/>
    <property type="project" value="InterPro"/>
</dbReference>
<dbReference type="Gene3D" id="2.40.110.10">
    <property type="entry name" value="Butyryl-CoA Dehydrogenase, subunit A, domain 2"/>
    <property type="match status" value="1"/>
</dbReference>
<dbReference type="InterPro" id="IPR012687">
    <property type="entry name" value="HpaB_Deino-type"/>
</dbReference>
<dbReference type="GO" id="GO:0016712">
    <property type="term" value="F:oxidoreductase activity, acting on paired donors, with incorporation or reduction of molecular oxygen, reduced flavin or flavoprotein as one donor, and incorporation of one atom of oxygen"/>
    <property type="evidence" value="ECO:0007669"/>
    <property type="project" value="InterPro"/>
</dbReference>
<dbReference type="Gene3D" id="1.20.140.10">
    <property type="entry name" value="Butyryl-CoA Dehydrogenase, subunit A, domain 3"/>
    <property type="match status" value="1"/>
</dbReference>
<dbReference type="Proteomes" id="UP000031950">
    <property type="component" value="Unassembled WGS sequence"/>
</dbReference>
<dbReference type="Gene3D" id="1.10.3140.10">
    <property type="entry name" value="4-hydroxybutyryl-coa dehydratase, domain 1"/>
    <property type="match status" value="1"/>
</dbReference>
<dbReference type="InterPro" id="IPR046373">
    <property type="entry name" value="Acyl-CoA_Oxase/DH_mid-dom_sf"/>
</dbReference>
<keyword evidence="8" id="KW-1185">Reference proteome</keyword>
<proteinExistence type="predicted"/>
<dbReference type="SUPFAM" id="SSF47203">
    <property type="entry name" value="Acyl-CoA dehydrogenase C-terminal domain-like"/>
    <property type="match status" value="1"/>
</dbReference>
<dbReference type="OrthoDB" id="9785230at2"/>
<keyword evidence="2 4" id="KW-0274">FAD</keyword>
<reference evidence="7 8" key="1">
    <citation type="submission" date="2015-01" db="EMBL/GenBank/DDBJ databases">
        <title>Genome sequence of Jeotgalibacillus alimentarius.</title>
        <authorList>
            <person name="Goh K.M."/>
            <person name="Chan K.-G."/>
            <person name="Yaakop A.S."/>
            <person name="Ee R."/>
            <person name="Gan H.M."/>
            <person name="Chan C.S."/>
        </authorList>
    </citation>
    <scope>NUCLEOTIDE SEQUENCE [LARGE SCALE GENOMIC DNA]</scope>
    <source>
        <strain evidence="7 8">YKJ-13</strain>
    </source>
</reference>
<dbReference type="PIRSF" id="PIRSF000331">
    <property type="entry name" value="HpaA_HpaB"/>
    <property type="match status" value="1"/>
</dbReference>
<evidence type="ECO:0000256" key="1">
    <source>
        <dbReference type="ARBA" id="ARBA00022630"/>
    </source>
</evidence>
<feature type="domain" description="HpaB/PvcC/4-BUDH C-terminal" evidence="5">
    <location>
        <begin position="278"/>
        <end position="475"/>
    </location>
</feature>
<sequence>MGISTGKQYVSRIDQLKTNIWLDGSRVTGNISEHEAFKGVIASQAKLYDLQHQPELQEIMTFVSTESGNRIGVSFLEPKTKEDLEKRRLMIQEWARSHAGMMGRSPDYMNTILMVLNASAELFTAEDEKCAANIRDYYQYVKEHDLSLTHVFVSPQNNRGRQEAEGEQIAARMVRKTEDGIVIHGSRILATQAGMTDEILVYPVPSNVDDEAFAYAFAIPCDTSGLSFICRESFAYKDASYDHPLGSRYDEMDAIVVFDNVLVPWERVFLHGSSFVKNLLYSQSNMFEQTAHQVVSKSVVKSEFITGTIQLIINSINISEYQHVREKFSEVAIALEAMKGFLHESERNAKINQWGTMTPDPNPLLAAVNYYPRIYPRFIEIIQLMSASGLVAIPSEKDFASDQKELLNHHLQSVCQDGYERVKLFRLAWDLSMSAFGSRQQLYERFFFGDSIRLADQLYSRYDRGGSVERVKDFLKEKR</sequence>
<dbReference type="InterPro" id="IPR036250">
    <property type="entry name" value="AcylCo_DH-like_C"/>
</dbReference>
<comment type="caution">
    <text evidence="7">The sequence shown here is derived from an EMBL/GenBank/DDBJ whole genome shotgun (WGS) entry which is preliminary data.</text>
</comment>
<dbReference type="GO" id="GO:0010124">
    <property type="term" value="P:phenylacetate catabolic process"/>
    <property type="evidence" value="ECO:0007669"/>
    <property type="project" value="InterPro"/>
</dbReference>
<dbReference type="InterPro" id="IPR009100">
    <property type="entry name" value="AcylCoA_DH/oxidase_NM_dom_sf"/>
</dbReference>
<dbReference type="EMBL" id="JXRQ01000030">
    <property type="protein sequence ID" value="KIL42801.1"/>
    <property type="molecule type" value="Genomic_DNA"/>
</dbReference>
<feature type="binding site" evidence="4">
    <location>
        <begin position="450"/>
        <end position="453"/>
    </location>
    <ligand>
        <name>FAD</name>
        <dbReference type="ChEBI" id="CHEBI:57692"/>
    </ligand>
</feature>
<accession>A0A0C2VE18</accession>
<evidence type="ECO:0000256" key="2">
    <source>
        <dbReference type="ARBA" id="ARBA00022827"/>
    </source>
</evidence>
<feature type="binding site" evidence="4">
    <location>
        <position position="191"/>
    </location>
    <ligand>
        <name>FAD</name>
        <dbReference type="ChEBI" id="CHEBI:57692"/>
    </ligand>
</feature>
<gene>
    <name evidence="7" type="ORF">KP77_34310</name>
</gene>
<name>A0A0C2VE18_9BACL</name>
<evidence type="ECO:0000313" key="8">
    <source>
        <dbReference type="Proteomes" id="UP000031950"/>
    </source>
</evidence>
<dbReference type="GO" id="GO:0050660">
    <property type="term" value="F:flavin adenine dinucleotide binding"/>
    <property type="evidence" value="ECO:0007669"/>
    <property type="project" value="InterPro"/>
</dbReference>
<dbReference type="PANTHER" id="PTHR36117">
    <property type="entry name" value="4-HYDROXYPHENYLACETATE 3-MONOOXYGENASE-RELATED"/>
    <property type="match status" value="1"/>
</dbReference>
<evidence type="ECO:0000259" key="6">
    <source>
        <dbReference type="Pfam" id="PF11794"/>
    </source>
</evidence>
<protein>
    <submittedName>
        <fullName evidence="7">MFS transporter</fullName>
    </submittedName>
</protein>
<dbReference type="Pfam" id="PF11794">
    <property type="entry name" value="HpaB_N"/>
    <property type="match status" value="1"/>
</dbReference>
<dbReference type="RefSeq" id="WP_041123924.1">
    <property type="nucleotide sequence ID" value="NZ_JXRQ01000030.1"/>
</dbReference>
<evidence type="ECO:0000259" key="5">
    <source>
        <dbReference type="Pfam" id="PF03241"/>
    </source>
</evidence>
<dbReference type="STRING" id="135826.KP77_34310"/>
<dbReference type="AlphaFoldDB" id="A0A0C2VE18"/>
<dbReference type="Pfam" id="PF03241">
    <property type="entry name" value="HpaB"/>
    <property type="match status" value="1"/>
</dbReference>
<keyword evidence="1" id="KW-0285">Flavoprotein</keyword>
<dbReference type="SUPFAM" id="SSF56645">
    <property type="entry name" value="Acyl-CoA dehydrogenase NM domain-like"/>
    <property type="match status" value="1"/>
</dbReference>
<dbReference type="InterPro" id="IPR004925">
    <property type="entry name" value="HpaB/PvcC/4-BUDH"/>
</dbReference>
<dbReference type="PANTHER" id="PTHR36117:SF3">
    <property type="entry name" value="4-HYDROXYPHENYLACETATE 3-MONOOXYGENASE-RELATED"/>
    <property type="match status" value="1"/>
</dbReference>
<dbReference type="PATRIC" id="fig|135826.4.peg.3408"/>
<keyword evidence="3" id="KW-0560">Oxidoreductase</keyword>
<feature type="binding site" evidence="4">
    <location>
        <begin position="156"/>
        <end position="159"/>
    </location>
    <ligand>
        <name>FAD</name>
        <dbReference type="ChEBI" id="CHEBI:57692"/>
    </ligand>
</feature>
<evidence type="ECO:0000256" key="4">
    <source>
        <dbReference type="PIRSR" id="PIRSR000331-2"/>
    </source>
</evidence>